<reference evidence="7 8" key="1">
    <citation type="submission" date="2015-09" db="EMBL/GenBank/DDBJ databases">
        <title>Sorangium comparison.</title>
        <authorList>
            <person name="Zaburannyi N."/>
            <person name="Bunk B."/>
            <person name="Overmann J."/>
            <person name="Mueller R."/>
        </authorList>
    </citation>
    <scope>NUCLEOTIDE SEQUENCE [LARGE SCALE GENOMIC DNA]</scope>
    <source>
        <strain evidence="7 8">So ce26</strain>
    </source>
</reference>
<evidence type="ECO:0000313" key="8">
    <source>
        <dbReference type="Proteomes" id="UP000238348"/>
    </source>
</evidence>
<keyword evidence="1" id="KW-0805">Transcription regulation</keyword>
<dbReference type="Gene3D" id="1.10.357.10">
    <property type="entry name" value="Tetracycline Repressor, domain 2"/>
    <property type="match status" value="1"/>
</dbReference>
<dbReference type="InterPro" id="IPR001647">
    <property type="entry name" value="HTH_TetR"/>
</dbReference>
<dbReference type="GO" id="GO:0000976">
    <property type="term" value="F:transcription cis-regulatory region binding"/>
    <property type="evidence" value="ECO:0007669"/>
    <property type="project" value="TreeGrafter"/>
</dbReference>
<evidence type="ECO:0000313" key="7">
    <source>
        <dbReference type="EMBL" id="AUX44477.1"/>
    </source>
</evidence>
<keyword evidence="3" id="KW-0804">Transcription</keyword>
<evidence type="ECO:0000256" key="2">
    <source>
        <dbReference type="ARBA" id="ARBA00023125"/>
    </source>
</evidence>
<name>A0A2L0EYU9_SORCE</name>
<evidence type="ECO:0000256" key="5">
    <source>
        <dbReference type="SAM" id="MobiDB-lite"/>
    </source>
</evidence>
<evidence type="ECO:0000256" key="1">
    <source>
        <dbReference type="ARBA" id="ARBA00023015"/>
    </source>
</evidence>
<dbReference type="PANTHER" id="PTHR30055:SF234">
    <property type="entry name" value="HTH-TYPE TRANSCRIPTIONAL REGULATOR BETI"/>
    <property type="match status" value="1"/>
</dbReference>
<feature type="region of interest" description="Disordered" evidence="5">
    <location>
        <begin position="1"/>
        <end position="20"/>
    </location>
</feature>
<dbReference type="InterPro" id="IPR036271">
    <property type="entry name" value="Tet_transcr_reg_TetR-rel_C_sf"/>
</dbReference>
<dbReference type="Pfam" id="PF00440">
    <property type="entry name" value="TetR_N"/>
    <property type="match status" value="1"/>
</dbReference>
<gene>
    <name evidence="7" type="primary">tetR</name>
    <name evidence="7" type="ORF">SOCE26_059410</name>
</gene>
<evidence type="ECO:0000256" key="3">
    <source>
        <dbReference type="ARBA" id="ARBA00023163"/>
    </source>
</evidence>
<dbReference type="PROSITE" id="PS50977">
    <property type="entry name" value="HTH_TETR_2"/>
    <property type="match status" value="1"/>
</dbReference>
<dbReference type="Proteomes" id="UP000238348">
    <property type="component" value="Chromosome"/>
</dbReference>
<sequence length="214" mass="23487">MNAFIKRPDRAQGRRDAQKEATRARILETARDHFERHGFEAANVRAIAADAGVAAGTVLLHFQDKRDLLHAALFDDLAATAADAVADEQPGTLEQRLHRLAAAFFAYYARRPALSKTLLREALFADPPWQERFTGQVASVHARVVALFNAARAGGEVAEDADAALFGVAFFSFYYFTLIAWVQGAHPAPLALLDRLVAQHLCGLRPADHTGRSR</sequence>
<dbReference type="RefSeq" id="WP_104982997.1">
    <property type="nucleotide sequence ID" value="NZ_CP012673.1"/>
</dbReference>
<dbReference type="EMBL" id="CP012673">
    <property type="protein sequence ID" value="AUX44477.1"/>
    <property type="molecule type" value="Genomic_DNA"/>
</dbReference>
<proteinExistence type="predicted"/>
<dbReference type="SUPFAM" id="SSF48498">
    <property type="entry name" value="Tetracyclin repressor-like, C-terminal domain"/>
    <property type="match status" value="1"/>
</dbReference>
<dbReference type="GO" id="GO:0003700">
    <property type="term" value="F:DNA-binding transcription factor activity"/>
    <property type="evidence" value="ECO:0007669"/>
    <property type="project" value="TreeGrafter"/>
</dbReference>
<protein>
    <submittedName>
        <fullName evidence="7">TetR family transcriptional regulator</fullName>
    </submittedName>
</protein>
<evidence type="ECO:0000256" key="4">
    <source>
        <dbReference type="PROSITE-ProRule" id="PRU00335"/>
    </source>
</evidence>
<dbReference type="PRINTS" id="PR00455">
    <property type="entry name" value="HTHTETR"/>
</dbReference>
<feature type="DNA-binding region" description="H-T-H motif" evidence="4">
    <location>
        <begin position="43"/>
        <end position="62"/>
    </location>
</feature>
<organism evidence="7 8">
    <name type="scientific">Sorangium cellulosum</name>
    <name type="common">Polyangium cellulosum</name>
    <dbReference type="NCBI Taxonomy" id="56"/>
    <lineage>
        <taxon>Bacteria</taxon>
        <taxon>Pseudomonadati</taxon>
        <taxon>Myxococcota</taxon>
        <taxon>Polyangia</taxon>
        <taxon>Polyangiales</taxon>
        <taxon>Polyangiaceae</taxon>
        <taxon>Sorangium</taxon>
    </lineage>
</organism>
<dbReference type="SUPFAM" id="SSF46689">
    <property type="entry name" value="Homeodomain-like"/>
    <property type="match status" value="1"/>
</dbReference>
<dbReference type="InterPro" id="IPR009057">
    <property type="entry name" value="Homeodomain-like_sf"/>
</dbReference>
<dbReference type="PANTHER" id="PTHR30055">
    <property type="entry name" value="HTH-TYPE TRANSCRIPTIONAL REGULATOR RUTR"/>
    <property type="match status" value="1"/>
</dbReference>
<dbReference type="OrthoDB" id="9811084at2"/>
<accession>A0A2L0EYU9</accession>
<dbReference type="AlphaFoldDB" id="A0A2L0EYU9"/>
<keyword evidence="2 4" id="KW-0238">DNA-binding</keyword>
<evidence type="ECO:0000259" key="6">
    <source>
        <dbReference type="PROSITE" id="PS50977"/>
    </source>
</evidence>
<feature type="domain" description="HTH tetR-type" evidence="6">
    <location>
        <begin position="20"/>
        <end position="80"/>
    </location>
</feature>
<dbReference type="InterPro" id="IPR050109">
    <property type="entry name" value="HTH-type_TetR-like_transc_reg"/>
</dbReference>